<evidence type="ECO:0000256" key="3">
    <source>
        <dbReference type="ARBA" id="ARBA00022692"/>
    </source>
</evidence>
<sequence length="398" mass="43767">MLTSTDRYLARLIALPLFGTLVIAAMLLVLDKMLRLFDFVASEGGPVSVVWQMLANLIPEYLSLGIPIGLMLGILLAFRKIATSSELDVFRAVGMSYGRLLRVPYMYAIALALVNLAIVGYIQPYARYAYEGLRFELRSGALGASIKVGEFTKLGGRLTLRIEQSRNEGRNLSGIFVRAESRNGQSVTATAKAGQFMATDDPDTIILRLTQGVLVHDAPSFRTPRVLSFSAHDLPIDLPKIESFRGRGGADRELTIPELVQVGRDSRTSETLRNETRANFHFRLVEVAMMLLLPLLAVALAIPPKRSSSALGVFLSIVMVVTYHKVNEYAEGMGALGRIDPLIALWVPFLLFAALIGWMYHVIAHVPGGQPIGALERGVAKLGAVFKRLFRNRRQAES</sequence>
<keyword evidence="3 6" id="KW-0812">Transmembrane</keyword>
<evidence type="ECO:0000256" key="1">
    <source>
        <dbReference type="ARBA" id="ARBA00004651"/>
    </source>
</evidence>
<evidence type="ECO:0000256" key="4">
    <source>
        <dbReference type="ARBA" id="ARBA00022989"/>
    </source>
</evidence>
<dbReference type="PANTHER" id="PTHR33529:SF6">
    <property type="entry name" value="YJGP_YJGQ FAMILY PERMEASE"/>
    <property type="match status" value="1"/>
</dbReference>
<evidence type="ECO:0000256" key="6">
    <source>
        <dbReference type="SAM" id="Phobius"/>
    </source>
</evidence>
<keyword evidence="5 6" id="KW-0472">Membrane</keyword>
<dbReference type="EMBL" id="JAINVV010000014">
    <property type="protein sequence ID" value="MBY8825939.1"/>
    <property type="molecule type" value="Genomic_DNA"/>
</dbReference>
<organism evidence="7 8">
    <name type="scientific">Sphingomonas colocasiae</name>
    <dbReference type="NCBI Taxonomy" id="1848973"/>
    <lineage>
        <taxon>Bacteria</taxon>
        <taxon>Pseudomonadati</taxon>
        <taxon>Pseudomonadota</taxon>
        <taxon>Alphaproteobacteria</taxon>
        <taxon>Sphingomonadales</taxon>
        <taxon>Sphingomonadaceae</taxon>
        <taxon>Sphingomonas</taxon>
    </lineage>
</organism>
<accession>A0ABS7PX57</accession>
<evidence type="ECO:0000256" key="5">
    <source>
        <dbReference type="ARBA" id="ARBA00023136"/>
    </source>
</evidence>
<feature type="transmembrane region" description="Helical" evidence="6">
    <location>
        <begin position="103"/>
        <end position="122"/>
    </location>
</feature>
<feature type="transmembrane region" description="Helical" evidence="6">
    <location>
        <begin position="342"/>
        <end position="363"/>
    </location>
</feature>
<evidence type="ECO:0000256" key="2">
    <source>
        <dbReference type="ARBA" id="ARBA00022475"/>
    </source>
</evidence>
<feature type="transmembrane region" description="Helical" evidence="6">
    <location>
        <begin position="61"/>
        <end position="82"/>
    </location>
</feature>
<evidence type="ECO:0000313" key="8">
    <source>
        <dbReference type="Proteomes" id="UP000706039"/>
    </source>
</evidence>
<comment type="subcellular location">
    <subcellularLocation>
        <location evidence="1">Cell membrane</location>
        <topology evidence="1">Multi-pass membrane protein</topology>
    </subcellularLocation>
</comment>
<evidence type="ECO:0000313" key="7">
    <source>
        <dbReference type="EMBL" id="MBY8825939.1"/>
    </source>
</evidence>
<keyword evidence="2" id="KW-1003">Cell membrane</keyword>
<keyword evidence="4 6" id="KW-1133">Transmembrane helix</keyword>
<reference evidence="7 8" key="1">
    <citation type="submission" date="2021-08" db="EMBL/GenBank/DDBJ databases">
        <authorList>
            <person name="Tuo L."/>
        </authorList>
    </citation>
    <scope>NUCLEOTIDE SEQUENCE [LARGE SCALE GENOMIC DNA]</scope>
    <source>
        <strain evidence="7 8">JCM 31229</strain>
    </source>
</reference>
<feature type="transmembrane region" description="Helical" evidence="6">
    <location>
        <begin position="309"/>
        <end position="326"/>
    </location>
</feature>
<keyword evidence="8" id="KW-1185">Reference proteome</keyword>
<feature type="transmembrane region" description="Helical" evidence="6">
    <location>
        <begin position="12"/>
        <end position="30"/>
    </location>
</feature>
<dbReference type="NCBIfam" id="TIGR04407">
    <property type="entry name" value="LptF_YjgP"/>
    <property type="match status" value="1"/>
</dbReference>
<gene>
    <name evidence="7" type="primary">lptF</name>
    <name evidence="7" type="ORF">K7G82_26800</name>
</gene>
<proteinExistence type="predicted"/>
<feature type="transmembrane region" description="Helical" evidence="6">
    <location>
        <begin position="280"/>
        <end position="302"/>
    </location>
</feature>
<name>A0ABS7PX57_9SPHN</name>
<protein>
    <submittedName>
        <fullName evidence="7">LPS export ABC transporter permease LptF</fullName>
    </submittedName>
</protein>
<dbReference type="Pfam" id="PF03739">
    <property type="entry name" value="LptF_LptG"/>
    <property type="match status" value="1"/>
</dbReference>
<dbReference type="RefSeq" id="WP_222993122.1">
    <property type="nucleotide sequence ID" value="NZ_JAINVV010000014.1"/>
</dbReference>
<dbReference type="PANTHER" id="PTHR33529">
    <property type="entry name" value="SLR0882 PROTEIN-RELATED"/>
    <property type="match status" value="1"/>
</dbReference>
<dbReference type="InterPro" id="IPR005495">
    <property type="entry name" value="LptG/LptF_permease"/>
</dbReference>
<dbReference type="InterPro" id="IPR030922">
    <property type="entry name" value="LptF"/>
</dbReference>
<comment type="caution">
    <text evidence="7">The sequence shown here is derived from an EMBL/GenBank/DDBJ whole genome shotgun (WGS) entry which is preliminary data.</text>
</comment>
<dbReference type="Proteomes" id="UP000706039">
    <property type="component" value="Unassembled WGS sequence"/>
</dbReference>